<dbReference type="GO" id="GO:0016787">
    <property type="term" value="F:hydrolase activity"/>
    <property type="evidence" value="ECO:0007669"/>
    <property type="project" value="UniProtKB-KW"/>
</dbReference>
<dbReference type="InterPro" id="IPR041679">
    <property type="entry name" value="DNA2/NAM7-like_C"/>
</dbReference>
<dbReference type="GO" id="GO:0005524">
    <property type="term" value="F:ATP binding"/>
    <property type="evidence" value="ECO:0007669"/>
    <property type="project" value="UniProtKB-KW"/>
</dbReference>
<comment type="caution">
    <text evidence="9">The sequence shown here is derived from an EMBL/GenBank/DDBJ whole genome shotgun (WGS) entry which is preliminary data.</text>
</comment>
<keyword evidence="5" id="KW-0067">ATP-binding</keyword>
<keyword evidence="3" id="KW-0378">Hydrolase</keyword>
<dbReference type="PANTHER" id="PTHR43788:SF8">
    <property type="entry name" value="DNA-BINDING PROTEIN SMUBP-2"/>
    <property type="match status" value="1"/>
</dbReference>
<dbReference type="GO" id="GO:0043139">
    <property type="term" value="F:5'-3' DNA helicase activity"/>
    <property type="evidence" value="ECO:0007669"/>
    <property type="project" value="TreeGrafter"/>
</dbReference>
<organism evidence="9 10">
    <name type="scientific">Luteimicrobium subarcticum</name>
    <dbReference type="NCBI Taxonomy" id="620910"/>
    <lineage>
        <taxon>Bacteria</taxon>
        <taxon>Bacillati</taxon>
        <taxon>Actinomycetota</taxon>
        <taxon>Actinomycetes</taxon>
        <taxon>Micrococcales</taxon>
        <taxon>Luteimicrobium</taxon>
    </lineage>
</organism>
<sequence length="1174" mass="128148">MKSSGTVVEIARERWKVELTTALEPRFLTDGWSYESTVTHRCPRCRGGLHALRKPYTMHGRTQKYVAVVCPTCAAAFTLKQLGLSSFAQLLGEPSGTPAAPPRPSPVPDPRRAPRVDAGGHEVVRYWRAVELFGSAPALPDRPVERPSDVERQYEVAGLSAAPWEPGHRLRRTGWHRATHEWRHVVFGGTYQVDRVHATLGRVFEDDGYDVDERTPRGRSALFVVSVAPDGRLLPNTLVLSSAAWSLGRALSPGPTSPTWLDGFDGAQEMLRDALTQRLVAAEEAAALLASISRGLAGTRAVAVDVVVRFVEHVAKVLGIADALLPVGMHVRSRLVRTGQDPETAQPELLNSFYADDLGRISAALATGRVGSALVRYLSPVRTDERRDVRAPEHLDAVLDLLSPARVPRGRWPEDPQHPLTTSQQLAINHVMRDLATEDGVFGVNGPPGTGKTTMLRDLVAAVVTERASALAELPTPTAGFETSTTGWRTSTRAVKFAALAPRLTGFEMLVASQNNGAVENVTRELPATSARHARWANFDYFGREATRVLGEPAWGLVAATLGRKSKRDEVVKRLWFDADDPHAELDGDARSARWLATAQRSAAPGLWRTAVEAFRAAVGREEWIRAERQEVWEAVRGLPEAERALREAGQEADRADENARLCRARLSTAQAALAEAGPAADVARRRRSEHRAVKPSVLEILLTLGRTLRRWDSEDVDLAAREQSAERCEQKCASDLSDARDDLVRADERRERAQVTGRRAHAEVARMRAIVQGFHESSDVQIPDGDWQRTTRGRELVAPWLDERWNVARTDVFLAALDLHRAFIAAGGPKVRALLGAAMDAVKGTIPHDAPAEALAAAWQGLFLLIPVVSTTFASVGRMLRDVGPGTFGWLLVDEAGQATPQQAVGAMWRSRRVVAVGDPLQLEPVVTVLHSTDARLRTSLGVDDAWAADRESVQTLADRVTTLGTTLRGPDDAPLWVGSPLRVHRRCDNPMFTVVNEAVYGGLMIHGDPGAGERYDVAHHGILPSAWCDVRSEESDGHWIPAEGRALAALLRRLRADGVPPEQIMVIGPFRQVAAGIHGVVRSVFGADDARRLVHGTVHVSQGKQADVVIVVLGGNPARPGARAWAAERPNLMNVAVSRAKHRIFVIGDRQGWQKLPHFSQLARELPVHSGA</sequence>
<dbReference type="EMBL" id="PGTZ01000008">
    <property type="protein sequence ID" value="PJI93559.1"/>
    <property type="molecule type" value="Genomic_DNA"/>
</dbReference>
<evidence type="ECO:0000259" key="8">
    <source>
        <dbReference type="Pfam" id="PF13087"/>
    </source>
</evidence>
<name>A0A2M8WRL3_9MICO</name>
<reference evidence="9 10" key="1">
    <citation type="submission" date="2017-11" db="EMBL/GenBank/DDBJ databases">
        <title>Genomic Encyclopedia of Archaeal and Bacterial Type Strains, Phase II (KMG-II): From Individual Species to Whole Genera.</title>
        <authorList>
            <person name="Goeker M."/>
        </authorList>
    </citation>
    <scope>NUCLEOTIDE SEQUENCE [LARGE SCALE GENOMIC DNA]</scope>
    <source>
        <strain evidence="9 10">DSM 22413</strain>
    </source>
</reference>
<evidence type="ECO:0000256" key="6">
    <source>
        <dbReference type="SAM" id="MobiDB-lite"/>
    </source>
</evidence>
<keyword evidence="10" id="KW-1185">Reference proteome</keyword>
<evidence type="ECO:0000256" key="5">
    <source>
        <dbReference type="ARBA" id="ARBA00022840"/>
    </source>
</evidence>
<dbReference type="Gene3D" id="3.40.50.300">
    <property type="entry name" value="P-loop containing nucleotide triphosphate hydrolases"/>
    <property type="match status" value="3"/>
</dbReference>
<evidence type="ECO:0000259" key="7">
    <source>
        <dbReference type="Pfam" id="PF13086"/>
    </source>
</evidence>
<evidence type="ECO:0000256" key="2">
    <source>
        <dbReference type="ARBA" id="ARBA00022741"/>
    </source>
</evidence>
<dbReference type="PANTHER" id="PTHR43788">
    <property type="entry name" value="DNA2/NAM7 HELICASE FAMILY MEMBER"/>
    <property type="match status" value="1"/>
</dbReference>
<dbReference type="Pfam" id="PF13087">
    <property type="entry name" value="AAA_12"/>
    <property type="match status" value="1"/>
</dbReference>
<evidence type="ECO:0000256" key="1">
    <source>
        <dbReference type="ARBA" id="ARBA00007913"/>
    </source>
</evidence>
<evidence type="ECO:0000256" key="3">
    <source>
        <dbReference type="ARBA" id="ARBA00022801"/>
    </source>
</evidence>
<feature type="region of interest" description="Disordered" evidence="6">
    <location>
        <begin position="93"/>
        <end position="115"/>
    </location>
</feature>
<dbReference type="InterPro" id="IPR041677">
    <property type="entry name" value="DNA2/NAM7_AAA_11"/>
</dbReference>
<dbReference type="Proteomes" id="UP000231586">
    <property type="component" value="Unassembled WGS sequence"/>
</dbReference>
<evidence type="ECO:0000313" key="10">
    <source>
        <dbReference type="Proteomes" id="UP000231586"/>
    </source>
</evidence>
<evidence type="ECO:0000256" key="4">
    <source>
        <dbReference type="ARBA" id="ARBA00022806"/>
    </source>
</evidence>
<dbReference type="AlphaFoldDB" id="A0A2M8WRL3"/>
<dbReference type="Pfam" id="PF13086">
    <property type="entry name" value="AAA_11"/>
    <property type="match status" value="1"/>
</dbReference>
<dbReference type="InterPro" id="IPR050534">
    <property type="entry name" value="Coronavir_polyprotein_1ab"/>
</dbReference>
<evidence type="ECO:0000313" key="9">
    <source>
        <dbReference type="EMBL" id="PJI93559.1"/>
    </source>
</evidence>
<accession>A0A2M8WRL3</accession>
<feature type="domain" description="DNA2/NAM7 helicase-like C-terminal" evidence="8">
    <location>
        <begin position="983"/>
        <end position="1152"/>
    </location>
</feature>
<gene>
    <name evidence="9" type="ORF">CLV34_2135</name>
</gene>
<proteinExistence type="inferred from homology"/>
<feature type="compositionally biased region" description="Pro residues" evidence="6">
    <location>
        <begin position="99"/>
        <end position="108"/>
    </location>
</feature>
<dbReference type="SUPFAM" id="SSF52540">
    <property type="entry name" value="P-loop containing nucleoside triphosphate hydrolases"/>
    <property type="match status" value="1"/>
</dbReference>
<dbReference type="InterPro" id="IPR027417">
    <property type="entry name" value="P-loop_NTPase"/>
</dbReference>
<comment type="similarity">
    <text evidence="1">Belongs to the DNA2/NAM7 helicase family.</text>
</comment>
<keyword evidence="4" id="KW-0347">Helicase</keyword>
<keyword evidence="2" id="KW-0547">Nucleotide-binding</keyword>
<feature type="domain" description="DNA2/NAM7 helicase helicase" evidence="7">
    <location>
        <begin position="869"/>
        <end position="928"/>
    </location>
</feature>
<protein>
    <submittedName>
        <fullName evidence="9">AAA domain-containing protein</fullName>
    </submittedName>
</protein>